<feature type="compositionally biased region" description="Basic and acidic residues" evidence="1">
    <location>
        <begin position="125"/>
        <end position="148"/>
    </location>
</feature>
<dbReference type="Proteomes" id="UP000799538">
    <property type="component" value="Unassembled WGS sequence"/>
</dbReference>
<feature type="region of interest" description="Disordered" evidence="1">
    <location>
        <begin position="45"/>
        <end position="168"/>
    </location>
</feature>
<proteinExistence type="predicted"/>
<feature type="compositionally biased region" description="Polar residues" evidence="1">
    <location>
        <begin position="201"/>
        <end position="217"/>
    </location>
</feature>
<protein>
    <submittedName>
        <fullName evidence="2">Uncharacterized protein</fullName>
    </submittedName>
</protein>
<reference evidence="3" key="1">
    <citation type="journal article" date="2020" name="Stud. Mycol.">
        <title>101 Dothideomycetes genomes: A test case for predicting lifestyles and emergence of pathogens.</title>
        <authorList>
            <person name="Haridas S."/>
            <person name="Albert R."/>
            <person name="Binder M."/>
            <person name="Bloem J."/>
            <person name="LaButti K."/>
            <person name="Salamov A."/>
            <person name="Andreopoulos B."/>
            <person name="Baker S."/>
            <person name="Barry K."/>
            <person name="Bills G."/>
            <person name="Bluhm B."/>
            <person name="Cannon C."/>
            <person name="Castanera R."/>
            <person name="Culley D."/>
            <person name="Daum C."/>
            <person name="Ezra D."/>
            <person name="Gonzalez J."/>
            <person name="Henrissat B."/>
            <person name="Kuo A."/>
            <person name="Liang C."/>
            <person name="Lipzen A."/>
            <person name="Lutzoni F."/>
            <person name="Magnuson J."/>
            <person name="Mondo S."/>
            <person name="Nolan M."/>
            <person name="Ohm R."/>
            <person name="Pangilinan J."/>
            <person name="Park H.-J."/>
            <person name="Ramirez L."/>
            <person name="Alfaro M."/>
            <person name="Sun H."/>
            <person name="Tritt A."/>
            <person name="Yoshinaga Y."/>
            <person name="Zwiers L.-H."/>
            <person name="Turgeon B."/>
            <person name="Goodwin S."/>
            <person name="Spatafora J."/>
            <person name="Crous P."/>
            <person name="Grigoriev I."/>
        </authorList>
    </citation>
    <scope>NUCLEOTIDE SEQUENCE [LARGE SCALE GENOMIC DNA]</scope>
    <source>
        <strain evidence="3">CECT 20119</strain>
    </source>
</reference>
<name>A0A6A6G6E2_9PEZI</name>
<feature type="region of interest" description="Disordered" evidence="1">
    <location>
        <begin position="181"/>
        <end position="217"/>
    </location>
</feature>
<organism evidence="2 3">
    <name type="scientific">Elsinoe ampelina</name>
    <dbReference type="NCBI Taxonomy" id="302913"/>
    <lineage>
        <taxon>Eukaryota</taxon>
        <taxon>Fungi</taxon>
        <taxon>Dikarya</taxon>
        <taxon>Ascomycota</taxon>
        <taxon>Pezizomycotina</taxon>
        <taxon>Dothideomycetes</taxon>
        <taxon>Dothideomycetidae</taxon>
        <taxon>Myriangiales</taxon>
        <taxon>Elsinoaceae</taxon>
        <taxon>Elsinoe</taxon>
    </lineage>
</organism>
<dbReference type="EMBL" id="ML992511">
    <property type="protein sequence ID" value="KAF2221159.1"/>
    <property type="molecule type" value="Genomic_DNA"/>
</dbReference>
<feature type="compositionally biased region" description="Basic and acidic residues" evidence="1">
    <location>
        <begin position="67"/>
        <end position="83"/>
    </location>
</feature>
<accession>A0A6A6G6E2</accession>
<feature type="compositionally biased region" description="Polar residues" evidence="1">
    <location>
        <begin position="85"/>
        <end position="97"/>
    </location>
</feature>
<evidence type="ECO:0000313" key="2">
    <source>
        <dbReference type="EMBL" id="KAF2221159.1"/>
    </source>
</evidence>
<dbReference type="AlphaFoldDB" id="A0A6A6G6E2"/>
<gene>
    <name evidence="2" type="ORF">BDZ85DRAFT_24971</name>
</gene>
<keyword evidence="3" id="KW-1185">Reference proteome</keyword>
<sequence>MAQTWTPEAIIALLTLFATILLAPVGWLIQSWQARGTSVPLSTFEMAPLNRPAPPPSSPPTTTGTDLDEHAARARPGGDHHGAPQDSSNGIPTSSPAGANRMDDSSLSDRVSLAGVTASRGRSASAHDGKEPDSRPHSYDLDIRREDEAQQPARSVSSHWGAPVLPPRRCDRAIQSSRAGPIVEVDHSTSAGPEIACGRDGSNTIASLSSSEVVSPT</sequence>
<evidence type="ECO:0000313" key="3">
    <source>
        <dbReference type="Proteomes" id="UP000799538"/>
    </source>
</evidence>
<evidence type="ECO:0000256" key="1">
    <source>
        <dbReference type="SAM" id="MobiDB-lite"/>
    </source>
</evidence>